<organism evidence="3 4">
    <name type="scientific">Paraherbaspirillum soli</name>
    <dbReference type="NCBI Taxonomy" id="631222"/>
    <lineage>
        <taxon>Bacteria</taxon>
        <taxon>Pseudomonadati</taxon>
        <taxon>Pseudomonadota</taxon>
        <taxon>Betaproteobacteria</taxon>
        <taxon>Burkholderiales</taxon>
        <taxon>Oxalobacteraceae</taxon>
        <taxon>Paraherbaspirillum</taxon>
    </lineage>
</organism>
<evidence type="ECO:0000259" key="2">
    <source>
        <dbReference type="PROSITE" id="PS51704"/>
    </source>
</evidence>
<dbReference type="Pfam" id="PF03009">
    <property type="entry name" value="GDPD"/>
    <property type="match status" value="1"/>
</dbReference>
<dbReference type="InterPro" id="IPR030395">
    <property type="entry name" value="GP_PDE_dom"/>
</dbReference>
<dbReference type="SUPFAM" id="SSF51695">
    <property type="entry name" value="PLC-like phosphodiesterases"/>
    <property type="match status" value="1"/>
</dbReference>
<accession>A0ABW0MDH4</accession>
<keyword evidence="4" id="KW-1185">Reference proteome</keyword>
<sequence>MQRLQLSIAATLAAGLFAGCAFQPDGAWSGSKPLVIAHRGGTGDYPENTLLAIRQSLADGADGIWLSVQISRDNVPVLYRPQDLSALTNAAGPVRDKTVAELARVNAAWQFKRIDAAGVVSYPYREQAPAIPTLREALLVVPPNVPILLDMKAVPADVQAKAVAQVLDEQDAWERVRIYSTDAAYQMAFATYPKARMFESRDDTRTRLFQTALGGACQNPPPASSAAGFEYRRDVQVIEKFTLGEGVSKVRARTWSPNTIACFRTNPNVEILAIGINSVEDYRAMACLGVDAVLVDSPRMMAGRPRCQQ</sequence>
<evidence type="ECO:0000313" key="4">
    <source>
        <dbReference type="Proteomes" id="UP001596045"/>
    </source>
</evidence>
<reference evidence="4" key="1">
    <citation type="journal article" date="2019" name="Int. J. Syst. Evol. Microbiol.">
        <title>The Global Catalogue of Microorganisms (GCM) 10K type strain sequencing project: providing services to taxonomists for standard genome sequencing and annotation.</title>
        <authorList>
            <consortium name="The Broad Institute Genomics Platform"/>
            <consortium name="The Broad Institute Genome Sequencing Center for Infectious Disease"/>
            <person name="Wu L."/>
            <person name="Ma J."/>
        </authorList>
    </citation>
    <scope>NUCLEOTIDE SEQUENCE [LARGE SCALE GENOMIC DNA]</scope>
    <source>
        <strain evidence="4">JCM 17066</strain>
    </source>
</reference>
<dbReference type="PANTHER" id="PTHR46211">
    <property type="entry name" value="GLYCEROPHOSPHORYL DIESTER PHOSPHODIESTERASE"/>
    <property type="match status" value="1"/>
</dbReference>
<dbReference type="PANTHER" id="PTHR46211:SF10">
    <property type="entry name" value="EXPORTED PROTEIN"/>
    <property type="match status" value="1"/>
</dbReference>
<dbReference type="RefSeq" id="WP_379000298.1">
    <property type="nucleotide sequence ID" value="NZ_JBHSMT010000030.1"/>
</dbReference>
<comment type="caution">
    <text evidence="3">The sequence shown here is derived from an EMBL/GenBank/DDBJ whole genome shotgun (WGS) entry which is preliminary data.</text>
</comment>
<proteinExistence type="predicted"/>
<protein>
    <submittedName>
        <fullName evidence="3">Glycerophosphodiester phosphodiesterase family protein</fullName>
    </submittedName>
</protein>
<dbReference type="EMBL" id="JBHSMT010000030">
    <property type="protein sequence ID" value="MFC5476263.1"/>
    <property type="molecule type" value="Genomic_DNA"/>
</dbReference>
<feature type="domain" description="GP-PDE" evidence="2">
    <location>
        <begin position="33"/>
        <end position="305"/>
    </location>
</feature>
<dbReference type="PROSITE" id="PS51257">
    <property type="entry name" value="PROKAR_LIPOPROTEIN"/>
    <property type="match status" value="1"/>
</dbReference>
<dbReference type="Proteomes" id="UP001596045">
    <property type="component" value="Unassembled WGS sequence"/>
</dbReference>
<keyword evidence="1" id="KW-0732">Signal</keyword>
<dbReference type="InterPro" id="IPR017946">
    <property type="entry name" value="PLC-like_Pdiesterase_TIM-brl"/>
</dbReference>
<dbReference type="PROSITE" id="PS51704">
    <property type="entry name" value="GP_PDE"/>
    <property type="match status" value="1"/>
</dbReference>
<dbReference type="Gene3D" id="3.20.20.190">
    <property type="entry name" value="Phosphatidylinositol (PI) phosphodiesterase"/>
    <property type="match status" value="1"/>
</dbReference>
<feature type="chain" id="PRO_5046046122" evidence="1">
    <location>
        <begin position="24"/>
        <end position="309"/>
    </location>
</feature>
<evidence type="ECO:0000313" key="3">
    <source>
        <dbReference type="EMBL" id="MFC5476263.1"/>
    </source>
</evidence>
<feature type="signal peptide" evidence="1">
    <location>
        <begin position="1"/>
        <end position="23"/>
    </location>
</feature>
<evidence type="ECO:0000256" key="1">
    <source>
        <dbReference type="SAM" id="SignalP"/>
    </source>
</evidence>
<gene>
    <name evidence="3" type="ORF">ACFPM8_20055</name>
</gene>
<name>A0ABW0MDH4_9BURK</name>